<feature type="domain" description="Trehalase-like N-terminal" evidence="3">
    <location>
        <begin position="5"/>
        <end position="155"/>
    </location>
</feature>
<evidence type="ECO:0000259" key="2">
    <source>
        <dbReference type="Pfam" id="PF00723"/>
    </source>
</evidence>
<proteinExistence type="predicted"/>
<accession>A0ABR6EMY4</accession>
<sequence>MSARRYPPIAEHGLVGDLRTAALVSADGVVDWFCAPRFDSPSLFAALLDHRRGGYFAVTVDGPDVTTRQLYLPDTAALVTRFLSRRGVGEVVDFMPVDRPERTDGARRLVRVLRVVRGELPFSVTCRPRFDYGRARHRLVLRSGDDARFNVSGGPVAARLTACGPLVLERDDTPGREASGGRPAGDVGDAERREDVRARLVLRQGQQAGLVLDVTQTGEDPWEDVPPPSLETLDDELHAVRHFWHHWVRQSRYRGRWQQLVNRSAITLKLLTYAPTGAPVAAATMGLPEQIGGERNWDYRYTWIRDASLSAHTLLDLGFTEESEAYRRWLGERLRDGAVGGSWQRTSDTSTPGASAADRFASWTAATGGTVTGEPLQIMYRVDGDPHLPEEVLPHLEGYRGSAPVRLGNAAADQLQLDIYGEAVNALTRSARSAQTAGYEGWLVLSALLDWLTGTWDRPDAGIWETRGGPRHFTYSRVMCWTAFDRGIRLANDLARPADLAAWTAARDAVLRQVMERGWSPRRQAFVQHYDGEVLDASLLLMPTVGFVSPRDPRWLSTLDAMEAELVTDSLVHRYDPAAAPDGLRGGEGTFSLCSFLYVNALARAGRLGQARYAFDKMTTYANHVGLYAEEIGPTGEQLGNFPQAFTHLALIAAVLALDTELDRIGA</sequence>
<dbReference type="Gene3D" id="1.50.10.10">
    <property type="match status" value="1"/>
</dbReference>
<dbReference type="PANTHER" id="PTHR31616:SF0">
    <property type="entry name" value="GLUCAN 1,4-ALPHA-GLUCOSIDASE"/>
    <property type="match status" value="1"/>
</dbReference>
<evidence type="ECO:0000313" key="5">
    <source>
        <dbReference type="Proteomes" id="UP000766698"/>
    </source>
</evidence>
<name>A0ABR6EMY4_9ACTN</name>
<feature type="domain" description="GH15-like" evidence="2">
    <location>
        <begin position="258"/>
        <end position="339"/>
    </location>
</feature>
<dbReference type="InterPro" id="IPR008928">
    <property type="entry name" value="6-hairpin_glycosidase_sf"/>
</dbReference>
<keyword evidence="5" id="KW-1185">Reference proteome</keyword>
<evidence type="ECO:0000259" key="3">
    <source>
        <dbReference type="Pfam" id="PF19291"/>
    </source>
</evidence>
<keyword evidence="4" id="KW-0378">Hydrolase</keyword>
<dbReference type="Proteomes" id="UP000766698">
    <property type="component" value="Unassembled WGS sequence"/>
</dbReference>
<comment type="caution">
    <text evidence="4">The sequence shown here is derived from an EMBL/GenBank/DDBJ whole genome shotgun (WGS) entry which is preliminary data.</text>
</comment>
<evidence type="ECO:0000313" key="4">
    <source>
        <dbReference type="EMBL" id="MBB1246715.1"/>
    </source>
</evidence>
<reference evidence="5" key="1">
    <citation type="journal article" date="2020" name="Syst. Appl. Microbiol.">
        <title>Streptomyces alkaliterrae sp. nov., isolated from an alkaline soil, and emended descriptions of Streptomyces alkaliphilus, Streptomyces calidiresistens and Streptomyces durbertensis.</title>
        <authorList>
            <person name="Swiecimska M."/>
            <person name="Golinska P."/>
            <person name="Nouioui I."/>
            <person name="Wypij M."/>
            <person name="Rai M."/>
            <person name="Sangal V."/>
            <person name="Goodfellow M."/>
        </authorList>
    </citation>
    <scope>NUCLEOTIDE SEQUENCE [LARGE SCALE GENOMIC DNA]</scope>
    <source>
        <strain evidence="5">DSM 104538</strain>
    </source>
</reference>
<dbReference type="Pfam" id="PF19291">
    <property type="entry name" value="TREH_N"/>
    <property type="match status" value="1"/>
</dbReference>
<protein>
    <submittedName>
        <fullName evidence="4">Glycoside hydrolase family 15 protein</fullName>
    </submittedName>
</protein>
<gene>
    <name evidence="4" type="ORF">GL263_24645</name>
</gene>
<dbReference type="PANTHER" id="PTHR31616">
    <property type="entry name" value="TREHALASE"/>
    <property type="match status" value="1"/>
</dbReference>
<evidence type="ECO:0000256" key="1">
    <source>
        <dbReference type="SAM" id="MobiDB-lite"/>
    </source>
</evidence>
<organism evidence="4 5">
    <name type="scientific">Streptomyces durbertensis</name>
    <dbReference type="NCBI Taxonomy" id="2448886"/>
    <lineage>
        <taxon>Bacteria</taxon>
        <taxon>Bacillati</taxon>
        <taxon>Actinomycetota</taxon>
        <taxon>Actinomycetes</taxon>
        <taxon>Kitasatosporales</taxon>
        <taxon>Streptomycetaceae</taxon>
        <taxon>Streptomyces</taxon>
    </lineage>
</organism>
<dbReference type="Pfam" id="PF00723">
    <property type="entry name" value="Glyco_hydro_15"/>
    <property type="match status" value="2"/>
</dbReference>
<feature type="region of interest" description="Disordered" evidence="1">
    <location>
        <begin position="170"/>
        <end position="190"/>
    </location>
</feature>
<dbReference type="InterPro" id="IPR011613">
    <property type="entry name" value="GH15-like"/>
</dbReference>
<dbReference type="InterPro" id="IPR045582">
    <property type="entry name" value="Trehalase-like_N"/>
</dbReference>
<dbReference type="SUPFAM" id="SSF48208">
    <property type="entry name" value="Six-hairpin glycosidases"/>
    <property type="match status" value="1"/>
</dbReference>
<feature type="domain" description="GH15-like" evidence="2">
    <location>
        <begin position="372"/>
        <end position="655"/>
    </location>
</feature>
<dbReference type="EMBL" id="WMLF01000580">
    <property type="protein sequence ID" value="MBB1246715.1"/>
    <property type="molecule type" value="Genomic_DNA"/>
</dbReference>
<dbReference type="InterPro" id="IPR012341">
    <property type="entry name" value="6hp_glycosidase-like_sf"/>
</dbReference>
<dbReference type="GO" id="GO:0016787">
    <property type="term" value="F:hydrolase activity"/>
    <property type="evidence" value="ECO:0007669"/>
    <property type="project" value="UniProtKB-KW"/>
</dbReference>
<dbReference type="RefSeq" id="WP_182857949.1">
    <property type="nucleotide sequence ID" value="NZ_WMLF01000580.1"/>
</dbReference>